<organism evidence="1 2">
    <name type="scientific">Camelus bactrianus</name>
    <name type="common">Bactrian camel</name>
    <dbReference type="NCBI Taxonomy" id="9837"/>
    <lineage>
        <taxon>Eukaryota</taxon>
        <taxon>Metazoa</taxon>
        <taxon>Chordata</taxon>
        <taxon>Craniata</taxon>
        <taxon>Vertebrata</taxon>
        <taxon>Euteleostomi</taxon>
        <taxon>Mammalia</taxon>
        <taxon>Eutheria</taxon>
        <taxon>Laurasiatheria</taxon>
        <taxon>Artiodactyla</taxon>
        <taxon>Tylopoda</taxon>
        <taxon>Camelidae</taxon>
        <taxon>Camelus</taxon>
    </lineage>
</organism>
<protein>
    <submittedName>
        <fullName evidence="2">Kinesin-like protein KIF25 isoform X1</fullName>
    </submittedName>
</protein>
<sequence length="779" mass="85081">MRCWFRGRKGPLGSITDDRFCLDPWLQAKEERLVEAETENAVLHLRLAQYREMIEKSGGEAAQVRVQCGDQKPLQRPGPLAASRLRLVAQRLKRDVEALHSWSLGLFQRYQHAQRDCLSEIVTAVQRAPLCHEALPRKTVAPTDKEPVWFQSPSPLTPRAEAGPRWPSASTLRHCRPEGAAGPLEAGCLERSLQEMTERYQQERRERRRLHNTLVELRGNIRVHCRLRPVLPFDDEFRGPGSQNSPVSGAVAHAVDDETILVECSPPGHPLINKTYTFERVYGPAESQRAVFEDVCPLLTSFLDGYNVCIMAYGQTGSGKSFTMLGPRPEQDLALPSGPHGHLGIIPRAAGEVFRLIAENPSWRLEVDVSVVEVYNNDIFDLLAKDGCAVVSRAKRQVLTTTEGKKEVSGLTRESVHSAVELMTLVAAALRLRAKQATAVHADSSRSHLVITVTLTAAASSRSTADRQSDQSPPAELRGPTPQRPAPGRRPGATRTVSSVSPRTRGLGQGSQGPGGQVLSKLQLVDLAGSECAGVSGVTGSALRETSLINRSLAALADVLGALSEGRGHIPYRNSTLTHFLQDALGGDAKLQVIVCVSPCQKHVAETLQSLGFGARARQVERGCPAPRKPRSEWTLRHWDVKALISKNTMKSWILAEILCVAKRAGPQSTPRTASTSGDKVVQAQGTSVAAVPQAGCSAPHRAPTSLECLLGVHNWRGDSYSAWEATGLLQFPASPRMPPRTHRPALGRGEDLPRRHCLLPWTPPQDSRWSLVPQTRSL</sequence>
<dbReference type="Proteomes" id="UP001732780">
    <property type="component" value="Chromosome 8"/>
</dbReference>
<name>A0AC58QP63_CAMBA</name>
<keyword evidence="1" id="KW-1185">Reference proteome</keyword>
<reference evidence="2" key="1">
    <citation type="submission" date="2025-08" db="UniProtKB">
        <authorList>
            <consortium name="RefSeq"/>
        </authorList>
    </citation>
    <scope>IDENTIFICATION</scope>
    <source>
        <tissue evidence="2">Blood</tissue>
    </source>
</reference>
<proteinExistence type="predicted"/>
<evidence type="ECO:0000313" key="2">
    <source>
        <dbReference type="RefSeq" id="XP_074224075.1"/>
    </source>
</evidence>
<evidence type="ECO:0000313" key="1">
    <source>
        <dbReference type="Proteomes" id="UP001732780"/>
    </source>
</evidence>
<accession>A0AC58QP63</accession>
<gene>
    <name evidence="2" type="primary">KIF25</name>
</gene>
<dbReference type="RefSeq" id="XP_074224075.1">
    <property type="nucleotide sequence ID" value="XM_074367974.1"/>
</dbReference>